<reference evidence="1 2" key="1">
    <citation type="submission" date="2024-01" db="EMBL/GenBank/DDBJ databases">
        <title>Complete genome of Cladobotryum mycophilum ATHUM6906.</title>
        <authorList>
            <person name="Christinaki A.C."/>
            <person name="Myridakis A.I."/>
            <person name="Kouvelis V.N."/>
        </authorList>
    </citation>
    <scope>NUCLEOTIDE SEQUENCE [LARGE SCALE GENOMIC DNA]</scope>
    <source>
        <strain evidence="1 2">ATHUM6906</strain>
    </source>
</reference>
<keyword evidence="2" id="KW-1185">Reference proteome</keyword>
<organism evidence="1 2">
    <name type="scientific">Cladobotryum mycophilum</name>
    <dbReference type="NCBI Taxonomy" id="491253"/>
    <lineage>
        <taxon>Eukaryota</taxon>
        <taxon>Fungi</taxon>
        <taxon>Dikarya</taxon>
        <taxon>Ascomycota</taxon>
        <taxon>Pezizomycotina</taxon>
        <taxon>Sordariomycetes</taxon>
        <taxon>Hypocreomycetidae</taxon>
        <taxon>Hypocreales</taxon>
        <taxon>Hypocreaceae</taxon>
        <taxon>Cladobotryum</taxon>
    </lineage>
</organism>
<protein>
    <submittedName>
        <fullName evidence="1">Uncharacterized protein</fullName>
    </submittedName>
</protein>
<evidence type="ECO:0000313" key="2">
    <source>
        <dbReference type="Proteomes" id="UP001338125"/>
    </source>
</evidence>
<gene>
    <name evidence="1" type="ORF">PT974_03496</name>
</gene>
<comment type="caution">
    <text evidence="1">The sequence shown here is derived from an EMBL/GenBank/DDBJ whole genome shotgun (WGS) entry which is preliminary data.</text>
</comment>
<dbReference type="Proteomes" id="UP001338125">
    <property type="component" value="Unassembled WGS sequence"/>
</dbReference>
<dbReference type="EMBL" id="JAVFKD010000004">
    <property type="protein sequence ID" value="KAK5995102.1"/>
    <property type="molecule type" value="Genomic_DNA"/>
</dbReference>
<proteinExistence type="predicted"/>
<accession>A0ABR0ST28</accession>
<name>A0ABR0ST28_9HYPO</name>
<evidence type="ECO:0000313" key="1">
    <source>
        <dbReference type="EMBL" id="KAK5995102.1"/>
    </source>
</evidence>
<sequence length="222" mass="26017">MSSNQSTIQRDTVDANLPAAYRGAPNHSANSSWVQKCPPDWQKEPWNIGILYRSKPEDDARGQPVWEARLEITAKNVPRIMRDGLHWCEANVQHEDGYFLLSPAQIREDVTAKQNWDNARVYILRDLEDDRWVGRLVVFSNNLPFLSNFQLDGILTIDHTCKAMARNWDGKTVYHWDVTQPEQSFNAVYDHMPMLGWWPGPKEDRNVRRTMRDARRWLQQQD</sequence>